<dbReference type="Proteomes" id="UP001249851">
    <property type="component" value="Unassembled WGS sequence"/>
</dbReference>
<gene>
    <name evidence="2" type="ORF">P5673_026466</name>
</gene>
<accession>A0AAD9Q0F7</accession>
<feature type="region of interest" description="Disordered" evidence="1">
    <location>
        <begin position="83"/>
        <end position="123"/>
    </location>
</feature>
<organism evidence="2 3">
    <name type="scientific">Acropora cervicornis</name>
    <name type="common">Staghorn coral</name>
    <dbReference type="NCBI Taxonomy" id="6130"/>
    <lineage>
        <taxon>Eukaryota</taxon>
        <taxon>Metazoa</taxon>
        <taxon>Cnidaria</taxon>
        <taxon>Anthozoa</taxon>
        <taxon>Hexacorallia</taxon>
        <taxon>Scleractinia</taxon>
        <taxon>Astrocoeniina</taxon>
        <taxon>Acroporidae</taxon>
        <taxon>Acropora</taxon>
    </lineage>
</organism>
<keyword evidence="3" id="KW-1185">Reference proteome</keyword>
<evidence type="ECO:0000313" key="2">
    <source>
        <dbReference type="EMBL" id="KAK2552386.1"/>
    </source>
</evidence>
<evidence type="ECO:0000256" key="1">
    <source>
        <dbReference type="SAM" id="MobiDB-lite"/>
    </source>
</evidence>
<evidence type="ECO:0000313" key="3">
    <source>
        <dbReference type="Proteomes" id="UP001249851"/>
    </source>
</evidence>
<name>A0AAD9Q0F7_ACRCE</name>
<feature type="compositionally biased region" description="Basic residues" evidence="1">
    <location>
        <begin position="98"/>
        <end position="117"/>
    </location>
</feature>
<dbReference type="EMBL" id="JARQWQ010000087">
    <property type="protein sequence ID" value="KAK2552386.1"/>
    <property type="molecule type" value="Genomic_DNA"/>
</dbReference>
<sequence length="265" mass="30600">MSTECEEFLTPRDVYSSILQAHTGFINSEPFTTDSYERTFERTYEQSYQPNYESNVSSDKTIGTVSSTTDQFIISDENSLEPMQNETQFEDVSDGCRSHGKLQKRRSRSKSTRVSKGARRDREPSKLPWNKILNLSNKNKAILRSYIPLKRGIVPHSSFVFCYLITVIILKPECAAVNQLESLVQKVQDCILQLVMFIFSKKRTAKHKRTSQVNTWQQVEEIMSSEISKTVLWKQRDQKILKKQENLKGGHLIDAKNHILIISED</sequence>
<protein>
    <submittedName>
        <fullName evidence="2">Uncharacterized protein</fullName>
    </submittedName>
</protein>
<proteinExistence type="predicted"/>
<reference evidence="2" key="1">
    <citation type="journal article" date="2023" name="G3 (Bethesda)">
        <title>Whole genome assembly and annotation of the endangered Caribbean coral Acropora cervicornis.</title>
        <authorList>
            <person name="Selwyn J.D."/>
            <person name="Vollmer S.V."/>
        </authorList>
    </citation>
    <scope>NUCLEOTIDE SEQUENCE</scope>
    <source>
        <strain evidence="2">K2</strain>
    </source>
</reference>
<dbReference type="AlphaFoldDB" id="A0AAD9Q0F7"/>
<comment type="caution">
    <text evidence="2">The sequence shown here is derived from an EMBL/GenBank/DDBJ whole genome shotgun (WGS) entry which is preliminary data.</text>
</comment>
<reference evidence="2" key="2">
    <citation type="journal article" date="2023" name="Science">
        <title>Genomic signatures of disease resistance in endangered staghorn corals.</title>
        <authorList>
            <person name="Vollmer S.V."/>
            <person name="Selwyn J.D."/>
            <person name="Despard B.A."/>
            <person name="Roesel C.L."/>
        </authorList>
    </citation>
    <scope>NUCLEOTIDE SEQUENCE</scope>
    <source>
        <strain evidence="2">K2</strain>
    </source>
</reference>